<sequence>MYSIDFCRSRNLVDIRWAGLFRSEAVNGYAEELEHRFLAAGFRTGYRLRMDMSAATAQPLVAVSRIHERLRGFPKASRIAVVAASSITHLQVRHYMKQDYLRLFDAPAPALDWLMAA</sequence>
<dbReference type="EMBL" id="QQNB01000001">
    <property type="protein sequence ID" value="RDE07412.1"/>
    <property type="molecule type" value="Genomic_DNA"/>
</dbReference>
<keyword evidence="2" id="KW-1185">Reference proteome</keyword>
<comment type="caution">
    <text evidence="1">The sequence shown here is derived from an EMBL/GenBank/DDBJ whole genome shotgun (WGS) entry which is preliminary data.</text>
</comment>
<protein>
    <submittedName>
        <fullName evidence="1">STAS/SEC14 domain-containing protein</fullName>
    </submittedName>
</protein>
<evidence type="ECO:0000313" key="1">
    <source>
        <dbReference type="EMBL" id="RDE07412.1"/>
    </source>
</evidence>
<accession>A0A369W2B1</accession>
<gene>
    <name evidence="1" type="ORF">DVW87_01295</name>
</gene>
<proteinExistence type="predicted"/>
<organism evidence="1 2">
    <name type="scientific">Sphingomonas aracearum</name>
    <dbReference type="NCBI Taxonomy" id="2283317"/>
    <lineage>
        <taxon>Bacteria</taxon>
        <taxon>Pseudomonadati</taxon>
        <taxon>Pseudomonadota</taxon>
        <taxon>Alphaproteobacteria</taxon>
        <taxon>Sphingomonadales</taxon>
        <taxon>Sphingomonadaceae</taxon>
        <taxon>Sphingomonas</taxon>
    </lineage>
</organism>
<dbReference type="Proteomes" id="UP000253918">
    <property type="component" value="Unassembled WGS sequence"/>
</dbReference>
<name>A0A369W2B1_9SPHN</name>
<evidence type="ECO:0000313" key="2">
    <source>
        <dbReference type="Proteomes" id="UP000253918"/>
    </source>
</evidence>
<reference evidence="1 2" key="1">
    <citation type="submission" date="2018-07" db="EMBL/GenBank/DDBJ databases">
        <title>a novel species of Sphingomonas isolated from the rhizosphere soil of Araceae plant.</title>
        <authorList>
            <person name="Zhiyong W."/>
            <person name="Qinglan Z."/>
            <person name="Zhiwei F."/>
            <person name="Ding X."/>
            <person name="Gejiao W."/>
            <person name="Shixue Z."/>
        </authorList>
    </citation>
    <scope>NUCLEOTIDE SEQUENCE [LARGE SCALE GENOMIC DNA]</scope>
    <source>
        <strain evidence="1 2">WZY 27</strain>
    </source>
</reference>
<dbReference type="OrthoDB" id="7470556at2"/>
<dbReference type="AlphaFoldDB" id="A0A369W2B1"/>